<evidence type="ECO:0000256" key="6">
    <source>
        <dbReference type="PROSITE-ProRule" id="PRU00228"/>
    </source>
</evidence>
<dbReference type="Pfam" id="PF16158">
    <property type="entry name" value="N_BRCA1_IG"/>
    <property type="match status" value="1"/>
</dbReference>
<dbReference type="AlphaFoldDB" id="A0A1D1Y246"/>
<dbReference type="SUPFAM" id="SSF46934">
    <property type="entry name" value="UBA-like"/>
    <property type="match status" value="1"/>
</dbReference>
<comment type="subcellular location">
    <subcellularLocation>
        <location evidence="1">Cytoplasmic vesicle</location>
        <location evidence="1">Autophagosome</location>
    </subcellularLocation>
</comment>
<dbReference type="Pfam" id="PF24932">
    <property type="entry name" value="UBA_NBR1_C"/>
    <property type="match status" value="2"/>
</dbReference>
<dbReference type="InterPro" id="IPR032350">
    <property type="entry name" value="Nbr1_FW"/>
</dbReference>
<feature type="region of interest" description="Disordered" evidence="7">
    <location>
        <begin position="682"/>
        <end position="715"/>
    </location>
</feature>
<dbReference type="InterPro" id="IPR009060">
    <property type="entry name" value="UBA-like_sf"/>
</dbReference>
<evidence type="ECO:0000256" key="1">
    <source>
        <dbReference type="ARBA" id="ARBA00004419"/>
    </source>
</evidence>
<keyword evidence="4" id="KW-0862">Zinc</keyword>
<evidence type="ECO:0000313" key="11">
    <source>
        <dbReference type="EMBL" id="JAT48680.1"/>
    </source>
</evidence>
<name>A0A1D1Y246_9ARAE</name>
<dbReference type="Pfam" id="PF00569">
    <property type="entry name" value="ZZ"/>
    <property type="match status" value="1"/>
</dbReference>
<feature type="compositionally biased region" description="Polar residues" evidence="7">
    <location>
        <begin position="225"/>
        <end position="235"/>
    </location>
</feature>
<evidence type="ECO:0000256" key="5">
    <source>
        <dbReference type="ARBA" id="ARBA00023329"/>
    </source>
</evidence>
<keyword evidence="3 6" id="KW-0863">Zinc-finger</keyword>
<dbReference type="SUPFAM" id="SSF57850">
    <property type="entry name" value="RING/U-box"/>
    <property type="match status" value="1"/>
</dbReference>
<dbReference type="CDD" id="cd14319">
    <property type="entry name" value="UBA_NBR1"/>
    <property type="match status" value="2"/>
</dbReference>
<dbReference type="SMART" id="SM00291">
    <property type="entry name" value="ZnF_ZZ"/>
    <property type="match status" value="1"/>
</dbReference>
<dbReference type="InterPro" id="IPR056893">
    <property type="entry name" value="UBA_Nbr1_C"/>
</dbReference>
<dbReference type="Gene3D" id="1.10.8.10">
    <property type="entry name" value="DNA helicase RuvA subunit, C-terminal domain"/>
    <property type="match status" value="2"/>
</dbReference>
<dbReference type="PROSITE" id="PS50135">
    <property type="entry name" value="ZF_ZZ_2"/>
    <property type="match status" value="1"/>
</dbReference>
<dbReference type="PROSITE" id="PS50030">
    <property type="entry name" value="UBA"/>
    <property type="match status" value="1"/>
</dbReference>
<feature type="compositionally biased region" description="Basic and acidic residues" evidence="7">
    <location>
        <begin position="210"/>
        <end position="222"/>
    </location>
</feature>
<keyword evidence="5" id="KW-0968">Cytoplasmic vesicle</keyword>
<gene>
    <name evidence="11" type="primary">zgc:101577_2</name>
    <name evidence="11" type="ORF">g.87826</name>
</gene>
<dbReference type="Gene3D" id="3.10.20.90">
    <property type="entry name" value="Phosphatidylinositol 3-kinase Catalytic Subunit, Chain A, domain 1"/>
    <property type="match status" value="1"/>
</dbReference>
<dbReference type="PROSITE" id="PS51745">
    <property type="entry name" value="PB1"/>
    <property type="match status" value="1"/>
</dbReference>
<evidence type="ECO:0000259" key="8">
    <source>
        <dbReference type="PROSITE" id="PS50030"/>
    </source>
</evidence>
<dbReference type="GO" id="GO:0005776">
    <property type="term" value="C:autophagosome"/>
    <property type="evidence" value="ECO:0007669"/>
    <property type="project" value="UniProtKB-SubCell"/>
</dbReference>
<dbReference type="SUPFAM" id="SSF54277">
    <property type="entry name" value="CAD &amp; PB1 domains"/>
    <property type="match status" value="1"/>
</dbReference>
<dbReference type="GO" id="GO:0031410">
    <property type="term" value="C:cytoplasmic vesicle"/>
    <property type="evidence" value="ECO:0007669"/>
    <property type="project" value="UniProtKB-KW"/>
</dbReference>
<dbReference type="GO" id="GO:0008270">
    <property type="term" value="F:zinc ion binding"/>
    <property type="evidence" value="ECO:0007669"/>
    <property type="project" value="UniProtKB-KW"/>
</dbReference>
<sequence>MDAPAPAPVPVPAWDLVVKVKYGDTLRRFNVSVHGRDFDHDMNKLRTKIINFFKFNANANMILTYIDEDGDAVTLVDDDELRDAVFRQHLNPLRINVQLNTDFAARAEARPHLEASNIAPKTGTQGIQASHLSSIDDALQSVPDPLRGVLSKISHDFMSKAAASAPALAEFVEYFSKLGQTPTSTESNTLNNADFGRASASEPNAVDLNMGDRPKPLHEPKSSKKPATTNTTEGMSMSAPDSLVDVNLEIPDLSFLKESVSSALAKGKSESKKVASGLPDGKSIATTPVPAVDKPVHHQSQNNVISVPPPVAYPPGITDFLYGDGKGIPCSTSPSVPQFGFNHQNSLPINKHTGAPAPNQIPTSGLSQVFSPYRKARESRGLYDSMLRTFHRGVRCDGCGMHPIMGPRFKSNVKDDYDLCSICFSEMGNEADYTRIDRAPYRPPRFLKEFNNPLQHSRFHGPHGCRGYGLRSCKGKLESRFIQDVTVLDGTLMAPSTPFTKIWRMRNNGTIAWPSGTQLVWIGGDQFAERVSVNLEISENGFPVDEEIDIAVDFRAPSRPGRYISYWRMASPFGQKFGQRVWVLVQVDNSRPNSANVAIHPELNLNLPPEATEQNGLVIIDMNAEPVETVVQSVADILDANLDLVKPLANEIPLQSNMSTHVLDACGGLSHLSDMASSSSYPMIDLSSQPSPACSEDAVPLPQPGEASIGQASTDDDPVEQTLLKELEEMGFKQIDLNKEVLRLNDYDLEQSLNDLCGISEWDPILEELEEMGFCDKERNKKLLIKNGGSIKRAVLDLIAGEKSG</sequence>
<dbReference type="InterPro" id="IPR000433">
    <property type="entry name" value="Znf_ZZ"/>
</dbReference>
<feature type="region of interest" description="Disordered" evidence="7">
    <location>
        <begin position="180"/>
        <end position="240"/>
    </location>
</feature>
<dbReference type="Gene3D" id="3.30.60.90">
    <property type="match status" value="1"/>
</dbReference>
<dbReference type="InterPro" id="IPR043145">
    <property type="entry name" value="Znf_ZZ_sf"/>
</dbReference>
<dbReference type="PANTHER" id="PTHR20930">
    <property type="entry name" value="OVARIAN CARCINOMA ANTIGEN CA125-RELATED"/>
    <property type="match status" value="1"/>
</dbReference>
<dbReference type="InterPro" id="IPR015940">
    <property type="entry name" value="UBA"/>
</dbReference>
<evidence type="ECO:0000256" key="7">
    <source>
        <dbReference type="SAM" id="MobiDB-lite"/>
    </source>
</evidence>
<keyword evidence="2" id="KW-0479">Metal-binding</keyword>
<accession>A0A1D1Y246</accession>
<feature type="compositionally biased region" description="Polar residues" evidence="7">
    <location>
        <begin position="180"/>
        <end position="192"/>
    </location>
</feature>
<dbReference type="InterPro" id="IPR013783">
    <property type="entry name" value="Ig-like_fold"/>
</dbReference>
<evidence type="ECO:0000259" key="9">
    <source>
        <dbReference type="PROSITE" id="PS50135"/>
    </source>
</evidence>
<feature type="domain" description="ZZ-type" evidence="9">
    <location>
        <begin position="391"/>
        <end position="441"/>
    </location>
</feature>
<reference evidence="11" key="1">
    <citation type="submission" date="2015-07" db="EMBL/GenBank/DDBJ databases">
        <title>Transcriptome Assembly of Anthurium amnicola.</title>
        <authorList>
            <person name="Suzuki J."/>
        </authorList>
    </citation>
    <scope>NUCLEOTIDE SEQUENCE</scope>
</reference>
<feature type="domain" description="UBA" evidence="8">
    <location>
        <begin position="758"/>
        <end position="801"/>
    </location>
</feature>
<evidence type="ECO:0000256" key="3">
    <source>
        <dbReference type="ARBA" id="ARBA00022771"/>
    </source>
</evidence>
<organism evidence="11">
    <name type="scientific">Anthurium amnicola</name>
    <dbReference type="NCBI Taxonomy" id="1678845"/>
    <lineage>
        <taxon>Eukaryota</taxon>
        <taxon>Viridiplantae</taxon>
        <taxon>Streptophyta</taxon>
        <taxon>Embryophyta</taxon>
        <taxon>Tracheophyta</taxon>
        <taxon>Spermatophyta</taxon>
        <taxon>Magnoliopsida</taxon>
        <taxon>Liliopsida</taxon>
        <taxon>Araceae</taxon>
        <taxon>Pothoideae</taxon>
        <taxon>Potheae</taxon>
        <taxon>Anthurium</taxon>
    </lineage>
</organism>
<evidence type="ECO:0000259" key="10">
    <source>
        <dbReference type="PROSITE" id="PS51745"/>
    </source>
</evidence>
<protein>
    <submittedName>
        <fullName evidence="11">Uncharacterized protein C6orf106</fullName>
    </submittedName>
</protein>
<dbReference type="Gene3D" id="2.60.40.10">
    <property type="entry name" value="Immunoglobulins"/>
    <property type="match status" value="1"/>
</dbReference>
<dbReference type="CDD" id="cd14947">
    <property type="entry name" value="NBR1_like"/>
    <property type="match status" value="1"/>
</dbReference>
<dbReference type="SMART" id="SM00666">
    <property type="entry name" value="PB1"/>
    <property type="match status" value="1"/>
</dbReference>
<dbReference type="PANTHER" id="PTHR20930:SF0">
    <property type="entry name" value="PROTEIN ILRUN"/>
    <property type="match status" value="1"/>
</dbReference>
<evidence type="ECO:0000256" key="2">
    <source>
        <dbReference type="ARBA" id="ARBA00022723"/>
    </source>
</evidence>
<proteinExistence type="predicted"/>
<dbReference type="Pfam" id="PF00564">
    <property type="entry name" value="PB1"/>
    <property type="match status" value="1"/>
</dbReference>
<dbReference type="EMBL" id="GDJX01019256">
    <property type="protein sequence ID" value="JAT48680.1"/>
    <property type="molecule type" value="Transcribed_RNA"/>
</dbReference>
<feature type="region of interest" description="Disordered" evidence="7">
    <location>
        <begin position="266"/>
        <end position="289"/>
    </location>
</feature>
<evidence type="ECO:0000256" key="4">
    <source>
        <dbReference type="ARBA" id="ARBA00022833"/>
    </source>
</evidence>
<feature type="domain" description="PB1" evidence="10">
    <location>
        <begin position="15"/>
        <end position="100"/>
    </location>
</feature>
<dbReference type="InterPro" id="IPR053793">
    <property type="entry name" value="PB1-like"/>
</dbReference>
<dbReference type="InterPro" id="IPR000270">
    <property type="entry name" value="PB1_dom"/>
</dbReference>